<accession>V4HCV5</accession>
<dbReference type="OrthoDB" id="56895at2157"/>
<dbReference type="Proteomes" id="UP000017840">
    <property type="component" value="Unassembled WGS sequence"/>
</dbReference>
<keyword evidence="3" id="KW-1185">Reference proteome</keyword>
<feature type="compositionally biased region" description="Gly residues" evidence="1">
    <location>
        <begin position="251"/>
        <end position="261"/>
    </location>
</feature>
<evidence type="ECO:0000256" key="1">
    <source>
        <dbReference type="SAM" id="MobiDB-lite"/>
    </source>
</evidence>
<dbReference type="SUPFAM" id="SSF53335">
    <property type="entry name" value="S-adenosyl-L-methionine-dependent methyltransferases"/>
    <property type="match status" value="1"/>
</dbReference>
<organism evidence="2 3">
    <name type="scientific">Candidatus Halobonum tyrrellensis G22</name>
    <dbReference type="NCBI Taxonomy" id="1324957"/>
    <lineage>
        <taxon>Archaea</taxon>
        <taxon>Methanobacteriati</taxon>
        <taxon>Methanobacteriota</taxon>
        <taxon>Stenosarchaea group</taxon>
        <taxon>Halobacteria</taxon>
        <taxon>Halobacteriales</taxon>
        <taxon>Haloferacaceae</taxon>
        <taxon>Candidatus Halobonum</taxon>
    </lineage>
</organism>
<reference evidence="2 3" key="1">
    <citation type="journal article" date="2013" name="Genome Announc.">
        <title>Draft Genome Sequence of 'Candidatus Halobonum tyrrellensis' Strain G22, Isolated from the Hypersaline Waters of Lake Tyrrell, Australia.</title>
        <authorList>
            <person name="Ugalde J.A."/>
            <person name="Narasingarao P."/>
            <person name="Kuo S."/>
            <person name="Podell S."/>
            <person name="Allen E.E."/>
        </authorList>
    </citation>
    <scope>NUCLEOTIDE SEQUENCE [LARGE SCALE GENOMIC DNA]</scope>
    <source>
        <strain evidence="2 3">G22</strain>
    </source>
</reference>
<dbReference type="EMBL" id="ASGZ01000028">
    <property type="protein sequence ID" value="ESP88545.1"/>
    <property type="molecule type" value="Genomic_DNA"/>
</dbReference>
<feature type="region of interest" description="Disordered" evidence="1">
    <location>
        <begin position="235"/>
        <end position="261"/>
    </location>
</feature>
<dbReference type="RefSeq" id="WP_023394344.1">
    <property type="nucleotide sequence ID" value="NZ_ASGZ01000028.1"/>
</dbReference>
<dbReference type="AlphaFoldDB" id="V4HCV5"/>
<comment type="caution">
    <text evidence="2">The sequence shown here is derived from an EMBL/GenBank/DDBJ whole genome shotgun (WGS) entry which is preliminary data.</text>
</comment>
<evidence type="ECO:0000313" key="2">
    <source>
        <dbReference type="EMBL" id="ESP88545.1"/>
    </source>
</evidence>
<dbReference type="Gene3D" id="3.40.50.150">
    <property type="entry name" value="Vaccinia Virus protein VP39"/>
    <property type="match status" value="1"/>
</dbReference>
<gene>
    <name evidence="2" type="ORF">K933_08797</name>
</gene>
<protein>
    <recommendedName>
        <fullName evidence="4">SAM-dependent methyltransferase</fullName>
    </recommendedName>
</protein>
<dbReference type="InterPro" id="IPR029063">
    <property type="entry name" value="SAM-dependent_MTases_sf"/>
</dbReference>
<evidence type="ECO:0000313" key="3">
    <source>
        <dbReference type="Proteomes" id="UP000017840"/>
    </source>
</evidence>
<dbReference type="STRING" id="1324957.K933_08797"/>
<evidence type="ECO:0008006" key="4">
    <source>
        <dbReference type="Google" id="ProtNLM"/>
    </source>
</evidence>
<sequence length="261" mass="28945">MSDPFGRAIREFARGEQTEPLLQVDGEREREHPVEEFYFAERDPESEYARWLESHLSGPLLDLGAGAGRDALHFQARFETVALEVSAHLVETMRDRGVENAVRGDMFDLPATFGRDRFAAAYAHGTQLGLVRSRTHLREFLGDLAFVTSDDAVAVLDNYDPEAATAGELLGARADPEPGMGLRAFHFEYERERGETLVFRPFAPRILDRACVGTAWRLVEVRYTDDHHYDAVLRKEHAGDPNGGPTDDPTGNGGASGDAET</sequence>
<dbReference type="eggNOG" id="arCOG04734">
    <property type="taxonomic scope" value="Archaea"/>
</dbReference>
<proteinExistence type="predicted"/>
<name>V4HCV5_9EURY</name>